<dbReference type="InterPro" id="IPR052202">
    <property type="entry name" value="Yeast_MetPath_Reg"/>
</dbReference>
<keyword evidence="6" id="KW-0804">Transcription</keyword>
<feature type="domain" description="Zn(2)-C6 fungal-type" evidence="8">
    <location>
        <begin position="21"/>
        <end position="51"/>
    </location>
</feature>
<keyword evidence="10" id="KW-1185">Reference proteome</keyword>
<dbReference type="SMART" id="SM00066">
    <property type="entry name" value="GAL4"/>
    <property type="match status" value="1"/>
</dbReference>
<proteinExistence type="predicted"/>
<dbReference type="EMBL" id="KI912117">
    <property type="protein sequence ID" value="ETS76568.1"/>
    <property type="molecule type" value="Genomic_DNA"/>
</dbReference>
<dbReference type="Pfam" id="PF04082">
    <property type="entry name" value="Fungal_trans"/>
    <property type="match status" value="1"/>
</dbReference>
<evidence type="ECO:0000313" key="10">
    <source>
        <dbReference type="Proteomes" id="UP000030651"/>
    </source>
</evidence>
<name>W3WRT9_PESFW</name>
<dbReference type="RefSeq" id="XP_007838727.1">
    <property type="nucleotide sequence ID" value="XM_007840536.1"/>
</dbReference>
<keyword evidence="2" id="KW-0479">Metal-binding</keyword>
<dbReference type="GO" id="GO:0006351">
    <property type="term" value="P:DNA-templated transcription"/>
    <property type="evidence" value="ECO:0007669"/>
    <property type="project" value="InterPro"/>
</dbReference>
<dbReference type="InterPro" id="IPR036864">
    <property type="entry name" value="Zn2-C6_fun-type_DNA-bd_sf"/>
</dbReference>
<dbReference type="Proteomes" id="UP000030651">
    <property type="component" value="Unassembled WGS sequence"/>
</dbReference>
<protein>
    <recommendedName>
        <fullName evidence="8">Zn(2)-C6 fungal-type domain-containing protein</fullName>
    </recommendedName>
</protein>
<dbReference type="CDD" id="cd00067">
    <property type="entry name" value="GAL4"/>
    <property type="match status" value="1"/>
</dbReference>
<dbReference type="PROSITE" id="PS00463">
    <property type="entry name" value="ZN2_CY6_FUNGAL_1"/>
    <property type="match status" value="1"/>
</dbReference>
<evidence type="ECO:0000313" key="9">
    <source>
        <dbReference type="EMBL" id="ETS76568.1"/>
    </source>
</evidence>
<dbReference type="CDD" id="cd12148">
    <property type="entry name" value="fungal_TF_MHR"/>
    <property type="match status" value="1"/>
</dbReference>
<sequence>MADEPTADYPPPSKRPRVLVACRRCKQRKTKCDGLEPSCSSCLRTGSECRYVGSVGPTAAETKIYVKTLEHRVAELESILSANGNIDVAGDHWERVRPRADSIDALSSAVCDLSLNACGFYVGGSSSLAIGSLLASLVQSGQRHSGNRPISRPRRHLAELEPASEPFPQDNDYHVPDISCFDDRNLDRLFDAYLNFFSSQLPVIHTPVLQKFHERRTEITDPFEASILHLVYAIGGRCLELAGMARNFTFSADQHYEAAMEWRDVIIGHCDRRTVIFLALAVSYCLRAPRAPGPWMMIGHAVKLCVSLGLHRKSNALQPDPQRELDTRAFWACYCLDVDTTIASGRPPSISNRDIDVSLPLDMEESSTSIQDFQNAPTQNGNKPRRLTTSLSYFILGIELRKIISSIQHEIYRVDRNVNASHELFDMFLEELDLWKADALLFSKPTNGAESSVHQETDGSRSPIENPMLIIQYHNATRLLLFPQLTEPQVHTPYLRRCATACIDVCQRYKQAHDANFQICYSPHSIQSVFLAGLTLIYCMWLEPREVPYHASRGAITDCSIMLYVMAERWPEAQRYRNIFERTRISMLKIIAGDTSQKTCAALDGINTDEASFVGSLGNEMGGSASFCLSHILQSVSNQRRTETAPHVASISSPVEDIIPEPASTGQDLLDTAHFGSSYNGLLWSIDFSGT</sequence>
<dbReference type="GeneID" id="19276968"/>
<dbReference type="AlphaFoldDB" id="W3WRT9"/>
<evidence type="ECO:0000256" key="5">
    <source>
        <dbReference type="ARBA" id="ARBA00023125"/>
    </source>
</evidence>
<dbReference type="KEGG" id="pfy:PFICI_11955"/>
<dbReference type="eggNOG" id="ENOG502QS9Q">
    <property type="taxonomic scope" value="Eukaryota"/>
</dbReference>
<dbReference type="GO" id="GO:0043565">
    <property type="term" value="F:sequence-specific DNA binding"/>
    <property type="evidence" value="ECO:0007669"/>
    <property type="project" value="TreeGrafter"/>
</dbReference>
<dbReference type="HOGENOM" id="CLU_012331_4_0_1"/>
<dbReference type="GO" id="GO:0008270">
    <property type="term" value="F:zinc ion binding"/>
    <property type="evidence" value="ECO:0007669"/>
    <property type="project" value="InterPro"/>
</dbReference>
<keyword evidence="4" id="KW-0805">Transcription regulation</keyword>
<evidence type="ECO:0000256" key="1">
    <source>
        <dbReference type="ARBA" id="ARBA00004123"/>
    </source>
</evidence>
<accession>W3WRT9</accession>
<dbReference type="PROSITE" id="PS50048">
    <property type="entry name" value="ZN2_CY6_FUNGAL_2"/>
    <property type="match status" value="1"/>
</dbReference>
<keyword evidence="3" id="KW-0862">Zinc</keyword>
<dbReference type="PANTHER" id="PTHR47782">
    <property type="entry name" value="ZN(II)2CYS6 TRANSCRIPTION FACTOR (EUROFUNG)-RELATED"/>
    <property type="match status" value="1"/>
</dbReference>
<evidence type="ECO:0000256" key="4">
    <source>
        <dbReference type="ARBA" id="ARBA00023015"/>
    </source>
</evidence>
<dbReference type="OrthoDB" id="25921at2759"/>
<dbReference type="InterPro" id="IPR001138">
    <property type="entry name" value="Zn2Cys6_DnaBD"/>
</dbReference>
<dbReference type="SUPFAM" id="SSF57701">
    <property type="entry name" value="Zn2/Cys6 DNA-binding domain"/>
    <property type="match status" value="1"/>
</dbReference>
<evidence type="ECO:0000259" key="8">
    <source>
        <dbReference type="PROSITE" id="PS50048"/>
    </source>
</evidence>
<comment type="subcellular location">
    <subcellularLocation>
        <location evidence="1">Nucleus</location>
    </subcellularLocation>
</comment>
<evidence type="ECO:0000256" key="2">
    <source>
        <dbReference type="ARBA" id="ARBA00022723"/>
    </source>
</evidence>
<dbReference type="InterPro" id="IPR007219">
    <property type="entry name" value="XnlR_reg_dom"/>
</dbReference>
<keyword evidence="5" id="KW-0238">DNA-binding</keyword>
<dbReference type="GO" id="GO:0005634">
    <property type="term" value="C:nucleus"/>
    <property type="evidence" value="ECO:0007669"/>
    <property type="project" value="UniProtKB-SubCell"/>
</dbReference>
<evidence type="ECO:0000256" key="7">
    <source>
        <dbReference type="ARBA" id="ARBA00023242"/>
    </source>
</evidence>
<dbReference type="Pfam" id="PF00172">
    <property type="entry name" value="Zn_clus"/>
    <property type="match status" value="1"/>
</dbReference>
<dbReference type="PANTHER" id="PTHR47782:SF12">
    <property type="entry name" value="ZN(II)2CYS6 TRANSCRIPTION FACTOR (EUROFUNG)"/>
    <property type="match status" value="1"/>
</dbReference>
<dbReference type="Gene3D" id="4.10.240.10">
    <property type="entry name" value="Zn(2)-C6 fungal-type DNA-binding domain"/>
    <property type="match status" value="1"/>
</dbReference>
<dbReference type="GO" id="GO:0000981">
    <property type="term" value="F:DNA-binding transcription factor activity, RNA polymerase II-specific"/>
    <property type="evidence" value="ECO:0007669"/>
    <property type="project" value="InterPro"/>
</dbReference>
<dbReference type="SMART" id="SM00906">
    <property type="entry name" value="Fungal_trans"/>
    <property type="match status" value="1"/>
</dbReference>
<keyword evidence="7" id="KW-0539">Nucleus</keyword>
<gene>
    <name evidence="9" type="ORF">PFICI_11955</name>
</gene>
<dbReference type="GO" id="GO:0045944">
    <property type="term" value="P:positive regulation of transcription by RNA polymerase II"/>
    <property type="evidence" value="ECO:0007669"/>
    <property type="project" value="TreeGrafter"/>
</dbReference>
<organism evidence="9 10">
    <name type="scientific">Pestalotiopsis fici (strain W106-1 / CGMCC3.15140)</name>
    <dbReference type="NCBI Taxonomy" id="1229662"/>
    <lineage>
        <taxon>Eukaryota</taxon>
        <taxon>Fungi</taxon>
        <taxon>Dikarya</taxon>
        <taxon>Ascomycota</taxon>
        <taxon>Pezizomycotina</taxon>
        <taxon>Sordariomycetes</taxon>
        <taxon>Xylariomycetidae</taxon>
        <taxon>Amphisphaeriales</taxon>
        <taxon>Sporocadaceae</taxon>
        <taxon>Pestalotiopsis</taxon>
    </lineage>
</organism>
<evidence type="ECO:0000256" key="6">
    <source>
        <dbReference type="ARBA" id="ARBA00023163"/>
    </source>
</evidence>
<dbReference type="InParanoid" id="W3WRT9"/>
<reference evidence="10" key="1">
    <citation type="journal article" date="2015" name="BMC Genomics">
        <title>Genomic and transcriptomic analysis of the endophytic fungus Pestalotiopsis fici reveals its lifestyle and high potential for synthesis of natural products.</title>
        <authorList>
            <person name="Wang X."/>
            <person name="Zhang X."/>
            <person name="Liu L."/>
            <person name="Xiang M."/>
            <person name="Wang W."/>
            <person name="Sun X."/>
            <person name="Che Y."/>
            <person name="Guo L."/>
            <person name="Liu G."/>
            <person name="Guo L."/>
            <person name="Wang C."/>
            <person name="Yin W.B."/>
            <person name="Stadler M."/>
            <person name="Zhang X."/>
            <person name="Liu X."/>
        </authorList>
    </citation>
    <scope>NUCLEOTIDE SEQUENCE [LARGE SCALE GENOMIC DNA]</scope>
    <source>
        <strain evidence="10">W106-1 / CGMCC3.15140</strain>
    </source>
</reference>
<evidence type="ECO:0000256" key="3">
    <source>
        <dbReference type="ARBA" id="ARBA00022833"/>
    </source>
</evidence>